<keyword evidence="2" id="KW-1185">Reference proteome</keyword>
<organism evidence="1 2">
    <name type="scientific">Effrenium voratum</name>
    <dbReference type="NCBI Taxonomy" id="2562239"/>
    <lineage>
        <taxon>Eukaryota</taxon>
        <taxon>Sar</taxon>
        <taxon>Alveolata</taxon>
        <taxon>Dinophyceae</taxon>
        <taxon>Suessiales</taxon>
        <taxon>Symbiodiniaceae</taxon>
        <taxon>Effrenium</taxon>
    </lineage>
</organism>
<protein>
    <submittedName>
        <fullName evidence="1">Uncharacterized protein</fullName>
    </submittedName>
</protein>
<reference evidence="1" key="1">
    <citation type="submission" date="2023-08" db="EMBL/GenBank/DDBJ databases">
        <authorList>
            <person name="Chen Y."/>
            <person name="Shah S."/>
            <person name="Dougan E. K."/>
            <person name="Thang M."/>
            <person name="Chan C."/>
        </authorList>
    </citation>
    <scope>NUCLEOTIDE SEQUENCE</scope>
</reference>
<dbReference type="Proteomes" id="UP001178507">
    <property type="component" value="Unassembled WGS sequence"/>
</dbReference>
<accession>A0AA36MKM4</accession>
<evidence type="ECO:0000313" key="2">
    <source>
        <dbReference type="Proteomes" id="UP001178507"/>
    </source>
</evidence>
<dbReference type="EMBL" id="CAUJNA010000317">
    <property type="protein sequence ID" value="CAJ1375376.1"/>
    <property type="molecule type" value="Genomic_DNA"/>
</dbReference>
<dbReference type="AlphaFoldDB" id="A0AA36MKM4"/>
<sequence>MVGTCFRKPALCYLPLWMGAGGSIAGSRLQQVSAGSALSAVRSRQAKVSGDKPSPLPHLLSNSSLTASKDHALCGRDRDGAGRNVQDMALKLGVLPQEHWPNSDVSPDNTAERPDCYDVADSKVDSSVPQDVHGARPLQDASVRASCGVVRPPTRAMPTKPQLRYRRRQICPRLKNRAIHEDLGEMVAPNEGESRVHARVHVLQMGKRDARADGRHLAGLRWRDSSHLQGAGRLAES</sequence>
<evidence type="ECO:0000313" key="1">
    <source>
        <dbReference type="EMBL" id="CAJ1375376.1"/>
    </source>
</evidence>
<proteinExistence type="predicted"/>
<gene>
    <name evidence="1" type="ORF">EVOR1521_LOCUS4667</name>
</gene>
<comment type="caution">
    <text evidence="1">The sequence shown here is derived from an EMBL/GenBank/DDBJ whole genome shotgun (WGS) entry which is preliminary data.</text>
</comment>
<name>A0AA36MKM4_9DINO</name>